<dbReference type="GO" id="GO:0030182">
    <property type="term" value="P:neuron differentiation"/>
    <property type="evidence" value="ECO:0007669"/>
    <property type="project" value="TreeGrafter"/>
</dbReference>
<sequence length="341" mass="39063">MENNPTANQPQKKKNNFSIENILARPESLNENKKFMRQNPFQNNHVLFDQNRKFSDMHFRKYENEETEKEGEMSCHSENNESVNTDNENHSEIASDDGGNSSNQSDDRKKRPRTAFSASQIKALEGEFEKGKYLSVAKRTSLAKSLNLTETQVKIWFQNRRTKFKRKYTSDVETLASHYYSSLGIGGIARPMVVGDRLWLFSQPVNGPPTPIQSLLLSNVPQSPTPQHFTTVAPRTYNEMRSGLISPQPRSPLDYNSPYLNKNFYGKFSNHPTTDYRLLKTPEENFQQKSNGLADLESRFGHNSTIFNEQSNKIHEAFNSDTKSTSSSEIDCEEIDINDEN</sequence>
<dbReference type="InterPro" id="IPR017970">
    <property type="entry name" value="Homeobox_CS"/>
</dbReference>
<evidence type="ECO:0000256" key="6">
    <source>
        <dbReference type="RuleBase" id="RU000682"/>
    </source>
</evidence>
<keyword evidence="10" id="KW-1185">Reference proteome</keyword>
<evidence type="ECO:0000256" key="2">
    <source>
        <dbReference type="ARBA" id="ARBA00023125"/>
    </source>
</evidence>
<reference evidence="9" key="1">
    <citation type="submission" date="2021-03" db="EMBL/GenBank/DDBJ databases">
        <title>Chromosome level genome of the anhydrobiotic midge Polypedilum vanderplanki.</title>
        <authorList>
            <person name="Yoshida Y."/>
            <person name="Kikawada T."/>
            <person name="Gusev O."/>
        </authorList>
    </citation>
    <scope>NUCLEOTIDE SEQUENCE</scope>
    <source>
        <strain evidence="9">NIAS01</strain>
        <tissue evidence="9">Whole body or cell culture</tissue>
    </source>
</reference>
<protein>
    <recommendedName>
        <fullName evidence="8">Homeobox domain-containing protein</fullName>
    </recommendedName>
</protein>
<evidence type="ECO:0000256" key="1">
    <source>
        <dbReference type="ARBA" id="ARBA00004123"/>
    </source>
</evidence>
<dbReference type="GO" id="GO:0000981">
    <property type="term" value="F:DNA-binding transcription factor activity, RNA polymerase II-specific"/>
    <property type="evidence" value="ECO:0007669"/>
    <property type="project" value="InterPro"/>
</dbReference>
<feature type="compositionally biased region" description="Acidic residues" evidence="7">
    <location>
        <begin position="330"/>
        <end position="341"/>
    </location>
</feature>
<dbReference type="PROSITE" id="PS00027">
    <property type="entry name" value="HOMEOBOX_1"/>
    <property type="match status" value="1"/>
</dbReference>
<dbReference type="PROSITE" id="PS50071">
    <property type="entry name" value="HOMEOBOX_2"/>
    <property type="match status" value="1"/>
</dbReference>
<comment type="subcellular location">
    <subcellularLocation>
        <location evidence="1 5 6">Nucleus</location>
    </subcellularLocation>
</comment>
<evidence type="ECO:0000256" key="5">
    <source>
        <dbReference type="PROSITE-ProRule" id="PRU00108"/>
    </source>
</evidence>
<feature type="domain" description="Homeobox" evidence="8">
    <location>
        <begin position="107"/>
        <end position="167"/>
    </location>
</feature>
<dbReference type="Gene3D" id="1.10.10.60">
    <property type="entry name" value="Homeodomain-like"/>
    <property type="match status" value="1"/>
</dbReference>
<feature type="region of interest" description="Disordered" evidence="7">
    <location>
        <begin position="1"/>
        <end position="25"/>
    </location>
</feature>
<keyword evidence="3 5" id="KW-0371">Homeobox</keyword>
<accession>A0A9J6CAQ7</accession>
<gene>
    <name evidence="9" type="ORF">PVAND_008599</name>
</gene>
<dbReference type="InterPro" id="IPR050877">
    <property type="entry name" value="EMX-VAX-Noto_Homeobox_TFs"/>
</dbReference>
<feature type="DNA-binding region" description="Homeobox" evidence="5">
    <location>
        <begin position="109"/>
        <end position="168"/>
    </location>
</feature>
<feature type="region of interest" description="Disordered" evidence="7">
    <location>
        <begin position="318"/>
        <end position="341"/>
    </location>
</feature>
<dbReference type="PRINTS" id="PR00024">
    <property type="entry name" value="HOMEOBOX"/>
</dbReference>
<feature type="region of interest" description="Disordered" evidence="7">
    <location>
        <begin position="63"/>
        <end position="115"/>
    </location>
</feature>
<dbReference type="InterPro" id="IPR009057">
    <property type="entry name" value="Homeodomain-like_sf"/>
</dbReference>
<proteinExistence type="predicted"/>
<dbReference type="CDD" id="cd00086">
    <property type="entry name" value="homeodomain"/>
    <property type="match status" value="1"/>
</dbReference>
<dbReference type="InterPro" id="IPR001356">
    <property type="entry name" value="HD"/>
</dbReference>
<feature type="compositionally biased region" description="Polar residues" evidence="7">
    <location>
        <begin position="1"/>
        <end position="10"/>
    </location>
</feature>
<dbReference type="GO" id="GO:0007420">
    <property type="term" value="P:brain development"/>
    <property type="evidence" value="ECO:0007669"/>
    <property type="project" value="TreeGrafter"/>
</dbReference>
<dbReference type="SMART" id="SM00389">
    <property type="entry name" value="HOX"/>
    <property type="match status" value="1"/>
</dbReference>
<evidence type="ECO:0000256" key="3">
    <source>
        <dbReference type="ARBA" id="ARBA00023155"/>
    </source>
</evidence>
<evidence type="ECO:0000313" key="10">
    <source>
        <dbReference type="Proteomes" id="UP001107558"/>
    </source>
</evidence>
<dbReference type="PANTHER" id="PTHR24339:SF30">
    <property type="entry name" value="LATERAL MUSCLES SCARCER, ISOFORM B"/>
    <property type="match status" value="1"/>
</dbReference>
<evidence type="ECO:0000256" key="7">
    <source>
        <dbReference type="SAM" id="MobiDB-lite"/>
    </source>
</evidence>
<dbReference type="AlphaFoldDB" id="A0A9J6CAQ7"/>
<dbReference type="SUPFAM" id="SSF46689">
    <property type="entry name" value="Homeodomain-like"/>
    <property type="match status" value="1"/>
</dbReference>
<keyword evidence="2 5" id="KW-0238">DNA-binding</keyword>
<dbReference type="PANTHER" id="PTHR24339">
    <property type="entry name" value="HOMEOBOX PROTEIN EMX-RELATED"/>
    <property type="match status" value="1"/>
</dbReference>
<feature type="compositionally biased region" description="Basic and acidic residues" evidence="7">
    <location>
        <begin position="63"/>
        <end position="79"/>
    </location>
</feature>
<comment type="caution">
    <text evidence="9">The sequence shown here is derived from an EMBL/GenBank/DDBJ whole genome shotgun (WGS) entry which is preliminary data.</text>
</comment>
<organism evidence="9 10">
    <name type="scientific">Polypedilum vanderplanki</name>
    <name type="common">Sleeping chironomid midge</name>
    <dbReference type="NCBI Taxonomy" id="319348"/>
    <lineage>
        <taxon>Eukaryota</taxon>
        <taxon>Metazoa</taxon>
        <taxon>Ecdysozoa</taxon>
        <taxon>Arthropoda</taxon>
        <taxon>Hexapoda</taxon>
        <taxon>Insecta</taxon>
        <taxon>Pterygota</taxon>
        <taxon>Neoptera</taxon>
        <taxon>Endopterygota</taxon>
        <taxon>Diptera</taxon>
        <taxon>Nematocera</taxon>
        <taxon>Chironomoidea</taxon>
        <taxon>Chironomidae</taxon>
        <taxon>Chironominae</taxon>
        <taxon>Polypedilum</taxon>
        <taxon>Polypedilum</taxon>
    </lineage>
</organism>
<dbReference type="GO" id="GO:0000978">
    <property type="term" value="F:RNA polymerase II cis-regulatory region sequence-specific DNA binding"/>
    <property type="evidence" value="ECO:0007669"/>
    <property type="project" value="TreeGrafter"/>
</dbReference>
<dbReference type="EMBL" id="JADBJN010000002">
    <property type="protein sequence ID" value="KAG5678989.1"/>
    <property type="molecule type" value="Genomic_DNA"/>
</dbReference>
<evidence type="ECO:0000259" key="8">
    <source>
        <dbReference type="PROSITE" id="PS50071"/>
    </source>
</evidence>
<dbReference type="Pfam" id="PF00046">
    <property type="entry name" value="Homeodomain"/>
    <property type="match status" value="1"/>
</dbReference>
<name>A0A9J6CAQ7_POLVA</name>
<dbReference type="InterPro" id="IPR020479">
    <property type="entry name" value="HD_metazoa"/>
</dbReference>
<keyword evidence="4 5" id="KW-0539">Nucleus</keyword>
<dbReference type="OrthoDB" id="6159439at2759"/>
<evidence type="ECO:0000256" key="4">
    <source>
        <dbReference type="ARBA" id="ARBA00023242"/>
    </source>
</evidence>
<evidence type="ECO:0000313" key="9">
    <source>
        <dbReference type="EMBL" id="KAG5678989.1"/>
    </source>
</evidence>
<dbReference type="GO" id="GO:0005634">
    <property type="term" value="C:nucleus"/>
    <property type="evidence" value="ECO:0007669"/>
    <property type="project" value="UniProtKB-SubCell"/>
</dbReference>
<dbReference type="Proteomes" id="UP001107558">
    <property type="component" value="Chromosome 2"/>
</dbReference>